<evidence type="ECO:0000256" key="4">
    <source>
        <dbReference type="SAM" id="MobiDB-lite"/>
    </source>
</evidence>
<feature type="region of interest" description="Disordered" evidence="4">
    <location>
        <begin position="51"/>
        <end position="80"/>
    </location>
</feature>
<dbReference type="Proteomes" id="UP000226431">
    <property type="component" value="Unassembled WGS sequence"/>
</dbReference>
<gene>
    <name evidence="5" type="ORF">CDD80_4558</name>
</gene>
<dbReference type="EMBL" id="NJES01000422">
    <property type="protein sequence ID" value="PHH72415.1"/>
    <property type="molecule type" value="Genomic_DNA"/>
</dbReference>
<feature type="region of interest" description="Disordered" evidence="4">
    <location>
        <begin position="141"/>
        <end position="183"/>
    </location>
</feature>
<keyword evidence="6" id="KW-1185">Reference proteome</keyword>
<evidence type="ECO:0000313" key="5">
    <source>
        <dbReference type="EMBL" id="PHH72415.1"/>
    </source>
</evidence>
<dbReference type="SUPFAM" id="SSF57903">
    <property type="entry name" value="FYVE/PHD zinc finger"/>
    <property type="match status" value="1"/>
</dbReference>
<dbReference type="STRING" id="2004952.A0A2C5YSA5"/>
<dbReference type="CDD" id="cd00065">
    <property type="entry name" value="FYVE_like_SF"/>
    <property type="match status" value="1"/>
</dbReference>
<keyword evidence="2" id="KW-0863">Zinc-finger</keyword>
<keyword evidence="1" id="KW-0479">Metal-binding</keyword>
<dbReference type="OrthoDB" id="4936413at2759"/>
<name>A0A2C5YSA5_9HYPO</name>
<feature type="compositionally biased region" description="Basic and acidic residues" evidence="4">
    <location>
        <begin position="243"/>
        <end position="263"/>
    </location>
</feature>
<dbReference type="InterPro" id="IPR011011">
    <property type="entry name" value="Znf_FYVE_PHD"/>
</dbReference>
<proteinExistence type="predicted"/>
<feature type="region of interest" description="Disordered" evidence="4">
    <location>
        <begin position="222"/>
        <end position="335"/>
    </location>
</feature>
<protein>
    <submittedName>
        <fullName evidence="5">Uncharacterized protein</fullName>
    </submittedName>
</protein>
<feature type="region of interest" description="Disordered" evidence="4">
    <location>
        <begin position="1"/>
        <end position="37"/>
    </location>
</feature>
<evidence type="ECO:0000313" key="6">
    <source>
        <dbReference type="Proteomes" id="UP000226431"/>
    </source>
</evidence>
<evidence type="ECO:0000256" key="2">
    <source>
        <dbReference type="ARBA" id="ARBA00022771"/>
    </source>
</evidence>
<organism evidence="5 6">
    <name type="scientific">Ophiocordyceps camponoti-rufipedis</name>
    <dbReference type="NCBI Taxonomy" id="2004952"/>
    <lineage>
        <taxon>Eukaryota</taxon>
        <taxon>Fungi</taxon>
        <taxon>Dikarya</taxon>
        <taxon>Ascomycota</taxon>
        <taxon>Pezizomycotina</taxon>
        <taxon>Sordariomycetes</taxon>
        <taxon>Hypocreomycetidae</taxon>
        <taxon>Hypocreales</taxon>
        <taxon>Ophiocordycipitaceae</taxon>
        <taxon>Ophiocordyceps</taxon>
    </lineage>
</organism>
<feature type="compositionally biased region" description="Low complexity" evidence="4">
    <location>
        <begin position="56"/>
        <end position="78"/>
    </location>
</feature>
<reference evidence="5 6" key="1">
    <citation type="submission" date="2017-06" db="EMBL/GenBank/DDBJ databases">
        <title>Ant-infecting Ophiocordyceps genomes reveal a high diversity of potential behavioral manipulation genes and a possible major role for enterotoxins.</title>
        <authorList>
            <person name="De Bekker C."/>
            <person name="Evans H.C."/>
            <person name="Brachmann A."/>
            <person name="Hughes D.P."/>
        </authorList>
    </citation>
    <scope>NUCLEOTIDE SEQUENCE [LARGE SCALE GENOMIC DNA]</scope>
    <source>
        <strain evidence="5 6">Map16</strain>
    </source>
</reference>
<evidence type="ECO:0000256" key="1">
    <source>
        <dbReference type="ARBA" id="ARBA00022723"/>
    </source>
</evidence>
<dbReference type="InterPro" id="IPR017907">
    <property type="entry name" value="Znf_RING_CS"/>
</dbReference>
<feature type="compositionally biased region" description="Basic and acidic residues" evidence="4">
    <location>
        <begin position="326"/>
        <end position="335"/>
    </location>
</feature>
<dbReference type="PROSITE" id="PS00518">
    <property type="entry name" value="ZF_RING_1"/>
    <property type="match status" value="1"/>
</dbReference>
<feature type="compositionally biased region" description="Acidic residues" evidence="4">
    <location>
        <begin position="232"/>
        <end position="242"/>
    </location>
</feature>
<keyword evidence="3" id="KW-0862">Zinc</keyword>
<dbReference type="GO" id="GO:0008270">
    <property type="term" value="F:zinc ion binding"/>
    <property type="evidence" value="ECO:0007669"/>
    <property type="project" value="UniProtKB-KW"/>
</dbReference>
<comment type="caution">
    <text evidence="5">The sequence shown here is derived from an EMBL/GenBank/DDBJ whole genome shotgun (WGS) entry which is preliminary data.</text>
</comment>
<evidence type="ECO:0000256" key="3">
    <source>
        <dbReference type="ARBA" id="ARBA00022833"/>
    </source>
</evidence>
<feature type="compositionally biased region" description="Acidic residues" evidence="4">
    <location>
        <begin position="300"/>
        <end position="309"/>
    </location>
</feature>
<dbReference type="AlphaFoldDB" id="A0A2C5YSA5"/>
<feature type="region of interest" description="Disordered" evidence="4">
    <location>
        <begin position="362"/>
        <end position="389"/>
    </location>
</feature>
<sequence length="389" mass="43195">MAADKYDQYGSLAGVVSSPTHKPTRPGLKTSRTGDGRTAKTMLTAHNVVRMMPVTSDGASSSRASRSVGKGGSSSSLEGGRHEALALMDLKSPSRQLIADKEERIIRVCHSCGEDLSSRSRCNKCGHDFCNKCVIKITMDNPPPEAPHPSSSTSTIREPLKRDTAPETPKTRPTQTQVGAGVRNNPFFKEDQKTRALTSEPRTVPFARTAVRTRQLSDCVPRRFMDRASSDGPEDEEEEEDERDHQHSICCEARQRRAERRSMGPETDVEDDDDRGSRKIRNLRLRAEELHVRQKKIRDEDEASIAENEDAVHDDAASYSLRPRPHRLEEDERVPVDVTVRPHSLERDDVFVGFGGISRASLSTDAARSSAPPPKKQNPGHAYKKSRSP</sequence>
<accession>A0A2C5YSA5</accession>